<proteinExistence type="predicted"/>
<dbReference type="InterPro" id="IPR000477">
    <property type="entry name" value="RT_dom"/>
</dbReference>
<gene>
    <name evidence="2" type="ORF">Sradi_0315500</name>
</gene>
<organism evidence="2">
    <name type="scientific">Sesamum radiatum</name>
    <name type="common">Black benniseed</name>
    <dbReference type="NCBI Taxonomy" id="300843"/>
    <lineage>
        <taxon>Eukaryota</taxon>
        <taxon>Viridiplantae</taxon>
        <taxon>Streptophyta</taxon>
        <taxon>Embryophyta</taxon>
        <taxon>Tracheophyta</taxon>
        <taxon>Spermatophyta</taxon>
        <taxon>Magnoliopsida</taxon>
        <taxon>eudicotyledons</taxon>
        <taxon>Gunneridae</taxon>
        <taxon>Pentapetalae</taxon>
        <taxon>asterids</taxon>
        <taxon>lamiids</taxon>
        <taxon>Lamiales</taxon>
        <taxon>Pedaliaceae</taxon>
        <taxon>Sesamum</taxon>
    </lineage>
</organism>
<protein>
    <submittedName>
        <fullName evidence="2">Retrovirus-related Pol polyprotein from transposon opus</fullName>
    </submittedName>
</protein>
<dbReference type="InterPro" id="IPR053134">
    <property type="entry name" value="RNA-dir_DNA_polymerase"/>
</dbReference>
<dbReference type="PANTHER" id="PTHR24559">
    <property type="entry name" value="TRANSPOSON TY3-I GAG-POL POLYPROTEIN"/>
    <property type="match status" value="1"/>
</dbReference>
<reference evidence="2" key="2">
    <citation type="journal article" date="2024" name="Plant">
        <title>Genomic evolution and insights into agronomic trait innovations of Sesamum species.</title>
        <authorList>
            <person name="Miao H."/>
            <person name="Wang L."/>
            <person name="Qu L."/>
            <person name="Liu H."/>
            <person name="Sun Y."/>
            <person name="Le M."/>
            <person name="Wang Q."/>
            <person name="Wei S."/>
            <person name="Zheng Y."/>
            <person name="Lin W."/>
            <person name="Duan Y."/>
            <person name="Cao H."/>
            <person name="Xiong S."/>
            <person name="Wang X."/>
            <person name="Wei L."/>
            <person name="Li C."/>
            <person name="Ma Q."/>
            <person name="Ju M."/>
            <person name="Zhao R."/>
            <person name="Li G."/>
            <person name="Mu C."/>
            <person name="Tian Q."/>
            <person name="Mei H."/>
            <person name="Zhang T."/>
            <person name="Gao T."/>
            <person name="Zhang H."/>
        </authorList>
    </citation>
    <scope>NUCLEOTIDE SEQUENCE</scope>
    <source>
        <strain evidence="2">G02</strain>
    </source>
</reference>
<dbReference type="Pfam" id="PF00078">
    <property type="entry name" value="RVT_1"/>
    <property type="match status" value="1"/>
</dbReference>
<reference evidence="2" key="1">
    <citation type="submission" date="2020-06" db="EMBL/GenBank/DDBJ databases">
        <authorList>
            <person name="Li T."/>
            <person name="Hu X."/>
            <person name="Zhang T."/>
            <person name="Song X."/>
            <person name="Zhang H."/>
            <person name="Dai N."/>
            <person name="Sheng W."/>
            <person name="Hou X."/>
            <person name="Wei L."/>
        </authorList>
    </citation>
    <scope>NUCLEOTIDE SEQUENCE</scope>
    <source>
        <strain evidence="2">G02</strain>
        <tissue evidence="2">Leaf</tissue>
    </source>
</reference>
<dbReference type="PROSITE" id="PS50878">
    <property type="entry name" value="RT_POL"/>
    <property type="match status" value="1"/>
</dbReference>
<feature type="domain" description="Reverse transcriptase" evidence="1">
    <location>
        <begin position="16"/>
        <end position="195"/>
    </location>
</feature>
<comment type="caution">
    <text evidence="2">The sequence shown here is derived from an EMBL/GenBank/DDBJ whole genome shotgun (WGS) entry which is preliminary data.</text>
</comment>
<dbReference type="InterPro" id="IPR043128">
    <property type="entry name" value="Rev_trsase/Diguanyl_cyclase"/>
</dbReference>
<dbReference type="PANTHER" id="PTHR24559:SF430">
    <property type="entry name" value="RNA-DIRECTED DNA POLYMERASE"/>
    <property type="match status" value="1"/>
</dbReference>
<dbReference type="AlphaFoldDB" id="A0AAW2W7A9"/>
<evidence type="ECO:0000259" key="1">
    <source>
        <dbReference type="PROSITE" id="PS50878"/>
    </source>
</evidence>
<dbReference type="Gene3D" id="3.10.10.10">
    <property type="entry name" value="HIV Type 1 Reverse Transcriptase, subunit A, domain 1"/>
    <property type="match status" value="1"/>
</dbReference>
<dbReference type="InterPro" id="IPR043502">
    <property type="entry name" value="DNA/RNA_pol_sf"/>
</dbReference>
<dbReference type="CDD" id="cd01647">
    <property type="entry name" value="RT_LTR"/>
    <property type="match status" value="1"/>
</dbReference>
<accession>A0AAW2W7A9</accession>
<sequence length="249" mass="28438">MERNDIIRKEVEKLLVAGHIRPVQYPEWLANVVLVPKPNKKWRMCIDFTDLNRACPKDSYPLPRIDALVDSTAGCEMMSFLDAFQGYNQISLEPQDQEKTSFVTEQGTFCYQVMPFGLKNTGATYQRLVNKAFKHMIGRNMEVYIDDMLVKSPDKDSHIQDLQECFDVIRQLGMKLNPSKCTFGVQGGKFLGYLISREGIEINPEKIKAIQDMNPPTTKKEVQKLTGKMAALSRFLSRGAKEGYLFSRP</sequence>
<name>A0AAW2W7A9_SESRA</name>
<evidence type="ECO:0000313" key="2">
    <source>
        <dbReference type="EMBL" id="KAL0436076.1"/>
    </source>
</evidence>
<dbReference type="EMBL" id="JACGWJ010000002">
    <property type="protein sequence ID" value="KAL0436076.1"/>
    <property type="molecule type" value="Genomic_DNA"/>
</dbReference>
<dbReference type="SUPFAM" id="SSF56672">
    <property type="entry name" value="DNA/RNA polymerases"/>
    <property type="match status" value="1"/>
</dbReference>
<dbReference type="Gene3D" id="3.30.70.270">
    <property type="match status" value="1"/>
</dbReference>